<dbReference type="SUPFAM" id="SSF111331">
    <property type="entry name" value="NAD kinase/diacylglycerol kinase-like"/>
    <property type="match status" value="1"/>
</dbReference>
<evidence type="ECO:0000256" key="1">
    <source>
        <dbReference type="ARBA" id="ARBA00009280"/>
    </source>
</evidence>
<feature type="transmembrane region" description="Helical" evidence="10">
    <location>
        <begin position="6"/>
        <end position="25"/>
    </location>
</feature>
<evidence type="ECO:0000256" key="5">
    <source>
        <dbReference type="ARBA" id="ARBA00022741"/>
    </source>
</evidence>
<dbReference type="InterPro" id="IPR001206">
    <property type="entry name" value="Diacylglycerol_kinase_cat_dom"/>
</dbReference>
<proteinExistence type="inferred from homology"/>
<keyword evidence="4" id="KW-0677">Repeat</keyword>
<dbReference type="GO" id="GO:0004143">
    <property type="term" value="F:ATP-dependent diacylglycerol kinase activity"/>
    <property type="evidence" value="ECO:0007669"/>
    <property type="project" value="UniProtKB-EC"/>
</dbReference>
<name>A0A8S3YDH0_9EUPU</name>
<keyword evidence="7" id="KW-0862">Zinc</keyword>
<dbReference type="EC" id="2.7.1.107" evidence="9"/>
<evidence type="ECO:0000256" key="7">
    <source>
        <dbReference type="ARBA" id="ARBA00022833"/>
    </source>
</evidence>
<comment type="caution">
    <text evidence="13">The sequence shown here is derived from an EMBL/GenBank/DDBJ whole genome shotgun (WGS) entry which is preliminary data.</text>
</comment>
<evidence type="ECO:0000256" key="6">
    <source>
        <dbReference type="ARBA" id="ARBA00022777"/>
    </source>
</evidence>
<dbReference type="CDD" id="cd20853">
    <property type="entry name" value="C1_DGKepsilon_typeIII_rpt2"/>
    <property type="match status" value="1"/>
</dbReference>
<dbReference type="AlphaFoldDB" id="A0A8S3YDH0"/>
<dbReference type="Pfam" id="PF00609">
    <property type="entry name" value="DAGK_acc"/>
    <property type="match status" value="1"/>
</dbReference>
<dbReference type="CDD" id="cd20801">
    <property type="entry name" value="C1_DGKepsilon_typeIII_rpt1"/>
    <property type="match status" value="1"/>
</dbReference>
<dbReference type="Gene3D" id="3.30.60.20">
    <property type="match status" value="1"/>
</dbReference>
<accession>A0A8S3YDH0</accession>
<keyword evidence="10" id="KW-1133">Transmembrane helix</keyword>
<dbReference type="Pfam" id="PF00781">
    <property type="entry name" value="DAGK_cat"/>
    <property type="match status" value="1"/>
</dbReference>
<dbReference type="InterPro" id="IPR002219">
    <property type="entry name" value="PKC_DAG/PE"/>
</dbReference>
<keyword evidence="5 9" id="KW-0547">Nucleotide-binding</keyword>
<dbReference type="PROSITE" id="PS50146">
    <property type="entry name" value="DAGK"/>
    <property type="match status" value="1"/>
</dbReference>
<keyword evidence="14" id="KW-1185">Reference proteome</keyword>
<reference evidence="13" key="1">
    <citation type="submission" date="2021-04" db="EMBL/GenBank/DDBJ databases">
        <authorList>
            <consortium name="Molecular Ecology Group"/>
        </authorList>
    </citation>
    <scope>NUCLEOTIDE SEQUENCE</scope>
</reference>
<keyword evidence="2 9" id="KW-0808">Transferase</keyword>
<evidence type="ECO:0000256" key="3">
    <source>
        <dbReference type="ARBA" id="ARBA00022723"/>
    </source>
</evidence>
<dbReference type="InterPro" id="IPR046349">
    <property type="entry name" value="C1-like_sf"/>
</dbReference>
<protein>
    <recommendedName>
        <fullName evidence="9">Diacylglycerol kinase</fullName>
        <shortName evidence="9">DAG kinase</shortName>
        <ecNumber evidence="9">2.7.1.107</ecNumber>
    </recommendedName>
</protein>
<dbReference type="Proteomes" id="UP000678393">
    <property type="component" value="Unassembled WGS sequence"/>
</dbReference>
<dbReference type="InterPro" id="IPR016064">
    <property type="entry name" value="NAD/diacylglycerol_kinase_sf"/>
</dbReference>
<evidence type="ECO:0000256" key="4">
    <source>
        <dbReference type="ARBA" id="ARBA00022737"/>
    </source>
</evidence>
<evidence type="ECO:0000256" key="2">
    <source>
        <dbReference type="ARBA" id="ARBA00022679"/>
    </source>
</evidence>
<dbReference type="SUPFAM" id="SSF57889">
    <property type="entry name" value="Cysteine-rich domain"/>
    <property type="match status" value="1"/>
</dbReference>
<evidence type="ECO:0000259" key="11">
    <source>
        <dbReference type="PROSITE" id="PS50081"/>
    </source>
</evidence>
<dbReference type="PANTHER" id="PTHR11255">
    <property type="entry name" value="DIACYLGLYCEROL KINASE"/>
    <property type="match status" value="1"/>
</dbReference>
<dbReference type="PANTHER" id="PTHR11255:SF118">
    <property type="entry name" value="DIACYLGLYCEROL KINASE EPSILON"/>
    <property type="match status" value="1"/>
</dbReference>
<dbReference type="InterPro" id="IPR037607">
    <property type="entry name" value="DGK"/>
</dbReference>
<feature type="domain" description="Phorbol-ester/DAG-type" evidence="11">
    <location>
        <begin position="103"/>
        <end position="153"/>
    </location>
</feature>
<dbReference type="GO" id="GO:0007200">
    <property type="term" value="P:phospholipase C-activating G protein-coupled receptor signaling pathway"/>
    <property type="evidence" value="ECO:0007669"/>
    <property type="project" value="InterPro"/>
</dbReference>
<evidence type="ECO:0000259" key="12">
    <source>
        <dbReference type="PROSITE" id="PS50146"/>
    </source>
</evidence>
<comment type="catalytic activity">
    <reaction evidence="9">
        <text>a 1,2-diacyl-sn-glycerol + ATP = a 1,2-diacyl-sn-glycero-3-phosphate + ADP + H(+)</text>
        <dbReference type="Rhea" id="RHEA:10272"/>
        <dbReference type="ChEBI" id="CHEBI:15378"/>
        <dbReference type="ChEBI" id="CHEBI:17815"/>
        <dbReference type="ChEBI" id="CHEBI:30616"/>
        <dbReference type="ChEBI" id="CHEBI:58608"/>
        <dbReference type="ChEBI" id="CHEBI:456216"/>
        <dbReference type="EC" id="2.7.1.107"/>
    </reaction>
</comment>
<evidence type="ECO:0000256" key="9">
    <source>
        <dbReference type="RuleBase" id="RU361128"/>
    </source>
</evidence>
<feature type="domain" description="DAGKc" evidence="12">
    <location>
        <begin position="194"/>
        <end position="331"/>
    </location>
</feature>
<keyword evidence="6 9" id="KW-0418">Kinase</keyword>
<evidence type="ECO:0000256" key="10">
    <source>
        <dbReference type="SAM" id="Phobius"/>
    </source>
</evidence>
<dbReference type="InterPro" id="IPR017438">
    <property type="entry name" value="ATP-NAD_kinase_N"/>
</dbReference>
<dbReference type="InterPro" id="IPR000756">
    <property type="entry name" value="Diacylglycerol_kin_accessory"/>
</dbReference>
<dbReference type="EMBL" id="CAJHNH020000002">
    <property type="protein sequence ID" value="CAG5114518.1"/>
    <property type="molecule type" value="Genomic_DNA"/>
</dbReference>
<keyword evidence="10" id="KW-0812">Transmembrane</keyword>
<dbReference type="GO" id="GO:0016020">
    <property type="term" value="C:membrane"/>
    <property type="evidence" value="ECO:0007669"/>
    <property type="project" value="TreeGrafter"/>
</dbReference>
<evidence type="ECO:0000313" key="14">
    <source>
        <dbReference type="Proteomes" id="UP000678393"/>
    </source>
</evidence>
<keyword evidence="10" id="KW-0472">Membrane</keyword>
<dbReference type="Pfam" id="PF00130">
    <property type="entry name" value="C1_1"/>
    <property type="match status" value="1"/>
</dbReference>
<comment type="similarity">
    <text evidence="1 9">Belongs to the eukaryotic diacylglycerol kinase family.</text>
</comment>
<keyword evidence="3" id="KW-0479">Metal-binding</keyword>
<evidence type="ECO:0000313" key="13">
    <source>
        <dbReference type="EMBL" id="CAG5114518.1"/>
    </source>
</evidence>
<dbReference type="FunFam" id="2.60.200.40:FF:000019">
    <property type="entry name" value="Diacylglycerol kinase"/>
    <property type="match status" value="1"/>
</dbReference>
<organism evidence="13 14">
    <name type="scientific">Candidula unifasciata</name>
    <dbReference type="NCBI Taxonomy" id="100452"/>
    <lineage>
        <taxon>Eukaryota</taxon>
        <taxon>Metazoa</taxon>
        <taxon>Spiralia</taxon>
        <taxon>Lophotrochozoa</taxon>
        <taxon>Mollusca</taxon>
        <taxon>Gastropoda</taxon>
        <taxon>Heterobranchia</taxon>
        <taxon>Euthyneura</taxon>
        <taxon>Panpulmonata</taxon>
        <taxon>Eupulmonata</taxon>
        <taxon>Stylommatophora</taxon>
        <taxon>Helicina</taxon>
        <taxon>Helicoidea</taxon>
        <taxon>Geomitridae</taxon>
        <taxon>Candidula</taxon>
    </lineage>
</organism>
<dbReference type="GO" id="GO:0046872">
    <property type="term" value="F:metal ion binding"/>
    <property type="evidence" value="ECO:0007669"/>
    <property type="project" value="UniProtKB-KW"/>
</dbReference>
<dbReference type="SMART" id="SM00046">
    <property type="entry name" value="DAGKc"/>
    <property type="match status" value="1"/>
</dbReference>
<dbReference type="SMART" id="SM00109">
    <property type="entry name" value="C1"/>
    <property type="match status" value="2"/>
</dbReference>
<keyword evidence="8 9" id="KW-0067">ATP-binding</keyword>
<dbReference type="Gene3D" id="3.40.50.10330">
    <property type="entry name" value="Probable inorganic polyphosphate/atp-NAD kinase, domain 1"/>
    <property type="match status" value="1"/>
</dbReference>
<dbReference type="PROSITE" id="PS50081">
    <property type="entry name" value="ZF_DAG_PE_2"/>
    <property type="match status" value="1"/>
</dbReference>
<dbReference type="GO" id="GO:0005524">
    <property type="term" value="F:ATP binding"/>
    <property type="evidence" value="ECO:0007669"/>
    <property type="project" value="UniProtKB-KW"/>
</dbReference>
<dbReference type="OrthoDB" id="242257at2759"/>
<dbReference type="SMART" id="SM00045">
    <property type="entry name" value="DAGKa"/>
    <property type="match status" value="1"/>
</dbReference>
<gene>
    <name evidence="13" type="ORF">CUNI_LOCUS76</name>
</gene>
<dbReference type="PROSITE" id="PS00479">
    <property type="entry name" value="ZF_DAG_PE_1"/>
    <property type="match status" value="1"/>
</dbReference>
<dbReference type="Gene3D" id="2.60.200.40">
    <property type="match status" value="1"/>
</dbReference>
<evidence type="ECO:0000256" key="8">
    <source>
        <dbReference type="ARBA" id="ARBA00022840"/>
    </source>
</evidence>
<dbReference type="FunFam" id="3.40.50.10330:FF:000007">
    <property type="entry name" value="Diacylglycerol kinase"/>
    <property type="match status" value="1"/>
</dbReference>
<sequence>MDDLSLSLAIMLTLLGVIATVMTMYRKYRLRHYSIPVRDPTKGHRFFMVDMFTTTTYCNVEETRLIHGARCDTCGICVDDSQMKEANKRIPCKAVSSKDTVMKHHWVRGNLPNYSECMICSQDCGMEFSLSDLRCAWCKNTVHDSCAAKTDTCDLGKYQQFIVPPTCLEVKWVGVKGTRQRHLIIKNVRHLKVGLWTPLIVIANRKSGSNDGELLLRNFRGYLNSAQVIDIQDISPENALEWCNLLPDVTFQLLVCGGDGTIGWVLTAIERLQLQNPPHICILPLGTGNDLSRVLGWGEGYTGDVEVEKILNDIKKAKPVKLDRWSVDIKHEKHFGLARPSKTYIMNNYLSVGVDALVTLNFHRQRESWPALFAHRLINKICYLSYGTKDVLERECKHLHKKIKVILDGKEIVLPEIEGVVVLNIASWGGGCQPWGSGVSEEGYTDPRYDDGVLEVMGLFSSFHIAQLQVGLASPLRLGQAKEVTIILHGGNAPIQVDGEPWEQHPAVISITHRGQAAMMALKDS</sequence>